<sequence length="265" mass="31505">MNKYDLRKKQLKMLKGLIEIHRICQLHNINYWLDAGTLLGAVRHSGFIPWDDDIDICMFRDDYNKFINIAKYELNTNDFFLQTVTTDKDYIFINIPCKLRINNTEIVEKFEKIHNCYNEKSHHGLFVDIFPYDKYSENKNKRKIQRLLSIAYKIKKLSYCNNIGAIKYILSRIFSIILPIIILEKTKNIIANKMNKEPNNSLYGAGIETPFTRAYFSEDEIFPLKKIFFEGYEFNCPNNTKIYLEKMFGPNYMTPPPEEERYNHS</sequence>
<dbReference type="InterPro" id="IPR007074">
    <property type="entry name" value="LicD/FKTN/FKRP_NTP_transf"/>
</dbReference>
<protein>
    <submittedName>
        <fullName evidence="2">LicD-family phosphotransferase</fullName>
    </submittedName>
</protein>
<dbReference type="GO" id="GO:0009100">
    <property type="term" value="P:glycoprotein metabolic process"/>
    <property type="evidence" value="ECO:0007669"/>
    <property type="project" value="UniProtKB-ARBA"/>
</dbReference>
<organism evidence="2">
    <name type="scientific">Proteus mirabilis</name>
    <dbReference type="NCBI Taxonomy" id="584"/>
    <lineage>
        <taxon>Bacteria</taxon>
        <taxon>Pseudomonadati</taxon>
        <taxon>Pseudomonadota</taxon>
        <taxon>Gammaproteobacteria</taxon>
        <taxon>Enterobacterales</taxon>
        <taxon>Morganellaceae</taxon>
        <taxon>Proteus</taxon>
    </lineage>
</organism>
<feature type="domain" description="LicD/FKTN/FKRP nucleotidyltransferase" evidence="1">
    <location>
        <begin position="24"/>
        <end position="249"/>
    </location>
</feature>
<dbReference type="RefSeq" id="WP_017628690.1">
    <property type="nucleotide sequence ID" value="NZ_CAXOOQ010000006.1"/>
</dbReference>
<dbReference type="GO" id="GO:0016740">
    <property type="term" value="F:transferase activity"/>
    <property type="evidence" value="ECO:0007669"/>
    <property type="project" value="UniProtKB-KW"/>
</dbReference>
<evidence type="ECO:0000259" key="1">
    <source>
        <dbReference type="Pfam" id="PF04991"/>
    </source>
</evidence>
<dbReference type="AlphaFoldDB" id="A0A385JMA7"/>
<dbReference type="PANTHER" id="PTHR43404:SF2">
    <property type="entry name" value="LIPOPOLYSACCHARIDE CHOLINEPHOSPHOTRANSFERASE LICD"/>
    <property type="match status" value="1"/>
</dbReference>
<keyword evidence="2" id="KW-0808">Transferase</keyword>
<reference evidence="2" key="1">
    <citation type="journal article" date="2017" name="PLoS ONE">
        <title>Genetic diversity of the O antigens of Proteus species and the development of a suspension array for molecular serotyping.</title>
        <authorList>
            <person name="Yu X."/>
            <person name="Torzewska A."/>
            <person name="Zhang X."/>
            <person name="Yin Z."/>
            <person name="Drzewiecka D."/>
            <person name="Cao H."/>
            <person name="Liu B."/>
            <person name="Knirel Y.A."/>
            <person name="Rozalski A."/>
            <person name="Wang L."/>
        </authorList>
    </citation>
    <scope>NUCLEOTIDE SEQUENCE</scope>
    <source>
        <strain evidence="2">PrK 31/57</strain>
    </source>
</reference>
<dbReference type="PANTHER" id="PTHR43404">
    <property type="entry name" value="LIPOPOLYSACCHARIDE CHOLINEPHOSPHOTRANSFERASE LICD"/>
    <property type="match status" value="1"/>
</dbReference>
<evidence type="ECO:0000313" key="2">
    <source>
        <dbReference type="EMBL" id="AXY99474.1"/>
    </source>
</evidence>
<name>A0A385JMA7_PROMI</name>
<dbReference type="Pfam" id="PF04991">
    <property type="entry name" value="LicD"/>
    <property type="match status" value="1"/>
</dbReference>
<dbReference type="EMBL" id="KY710695">
    <property type="protein sequence ID" value="AXY99474.1"/>
    <property type="molecule type" value="Genomic_DNA"/>
</dbReference>
<accession>A0A385JMA7</accession>
<dbReference type="InterPro" id="IPR052942">
    <property type="entry name" value="LPS_cholinephosphotransferase"/>
</dbReference>
<proteinExistence type="predicted"/>